<dbReference type="VEuPathDB" id="FungiDB:LEMA_uP079610.1"/>
<reference evidence="3" key="1">
    <citation type="journal article" date="2011" name="Nat. Commun.">
        <title>Effector diversification within compartments of the Leptosphaeria maculans genome affected by Repeat-Induced Point mutations.</title>
        <authorList>
            <person name="Rouxel T."/>
            <person name="Grandaubert J."/>
            <person name="Hane J.K."/>
            <person name="Hoede C."/>
            <person name="van de Wouw A.P."/>
            <person name="Couloux A."/>
            <person name="Dominguez V."/>
            <person name="Anthouard V."/>
            <person name="Bally P."/>
            <person name="Bourras S."/>
            <person name="Cozijnsen A.J."/>
            <person name="Ciuffetti L.M."/>
            <person name="Degrave A."/>
            <person name="Dilmaghani A."/>
            <person name="Duret L."/>
            <person name="Fudal I."/>
            <person name="Goodwin S.B."/>
            <person name="Gout L."/>
            <person name="Glaser N."/>
            <person name="Linglin J."/>
            <person name="Kema G.H.J."/>
            <person name="Lapalu N."/>
            <person name="Lawrence C.B."/>
            <person name="May K."/>
            <person name="Meyer M."/>
            <person name="Ollivier B."/>
            <person name="Poulain J."/>
            <person name="Schoch C.L."/>
            <person name="Simon A."/>
            <person name="Spatafora J.W."/>
            <person name="Stachowiak A."/>
            <person name="Turgeon B.G."/>
            <person name="Tyler B.M."/>
            <person name="Vincent D."/>
            <person name="Weissenbach J."/>
            <person name="Amselem J."/>
            <person name="Quesneville H."/>
            <person name="Oliver R.P."/>
            <person name="Wincker P."/>
            <person name="Balesdent M.-H."/>
            <person name="Howlett B.J."/>
        </authorList>
    </citation>
    <scope>NUCLEOTIDE SEQUENCE [LARGE SCALE GENOMIC DNA]</scope>
    <source>
        <strain evidence="3">JN3 / isolate v23.1.3 / race Av1-4-5-6-7-8</strain>
    </source>
</reference>
<evidence type="ECO:0000256" key="1">
    <source>
        <dbReference type="SAM" id="MobiDB-lite"/>
    </source>
</evidence>
<evidence type="ECO:0000313" key="3">
    <source>
        <dbReference type="Proteomes" id="UP000002668"/>
    </source>
</evidence>
<dbReference type="InParanoid" id="E5A524"/>
<dbReference type="HOGENOM" id="CLU_2904620_0_0_1"/>
<feature type="region of interest" description="Disordered" evidence="1">
    <location>
        <begin position="39"/>
        <end position="62"/>
    </location>
</feature>
<dbReference type="Proteomes" id="UP000002668">
    <property type="component" value="Genome"/>
</dbReference>
<sequence length="62" mass="6389">MVKIPPAPDGKIYSATYSNVGLSPSTSAMSTATMSCAAAPTTGSMPHTFSRSPSMISPREPQ</sequence>
<dbReference type="AlphaFoldDB" id="E5A524"/>
<accession>E5A524</accession>
<protein>
    <submittedName>
        <fullName evidence="2">Predicted protein</fullName>
    </submittedName>
</protein>
<keyword evidence="3" id="KW-1185">Reference proteome</keyword>
<proteinExistence type="predicted"/>
<name>E5A524_LEPMJ</name>
<dbReference type="EMBL" id="FP929134">
    <property type="protein sequence ID" value="CBX98722.1"/>
    <property type="molecule type" value="Genomic_DNA"/>
</dbReference>
<feature type="compositionally biased region" description="Polar residues" evidence="1">
    <location>
        <begin position="43"/>
        <end position="55"/>
    </location>
</feature>
<evidence type="ECO:0000313" key="2">
    <source>
        <dbReference type="EMBL" id="CBX98722.1"/>
    </source>
</evidence>
<organism evidence="3">
    <name type="scientific">Leptosphaeria maculans (strain JN3 / isolate v23.1.3 / race Av1-4-5-6-7-8)</name>
    <name type="common">Blackleg fungus</name>
    <name type="synonym">Phoma lingam</name>
    <dbReference type="NCBI Taxonomy" id="985895"/>
    <lineage>
        <taxon>Eukaryota</taxon>
        <taxon>Fungi</taxon>
        <taxon>Dikarya</taxon>
        <taxon>Ascomycota</taxon>
        <taxon>Pezizomycotina</taxon>
        <taxon>Dothideomycetes</taxon>
        <taxon>Pleosporomycetidae</taxon>
        <taxon>Pleosporales</taxon>
        <taxon>Pleosporineae</taxon>
        <taxon>Leptosphaeriaceae</taxon>
        <taxon>Plenodomus</taxon>
        <taxon>Plenodomus lingam/Leptosphaeria maculans species complex</taxon>
    </lineage>
</organism>
<gene>
    <name evidence="2" type="ORF">LEMA_uP079610.1</name>
</gene>